<proteinExistence type="predicted"/>
<evidence type="ECO:0000313" key="2">
    <source>
        <dbReference type="EMBL" id="KKK80302.1"/>
    </source>
</evidence>
<evidence type="ECO:0000256" key="1">
    <source>
        <dbReference type="SAM" id="Phobius"/>
    </source>
</evidence>
<protein>
    <submittedName>
        <fullName evidence="2">Uncharacterized protein</fullName>
    </submittedName>
</protein>
<dbReference type="EMBL" id="LAZR01053643">
    <property type="protein sequence ID" value="KKK80302.1"/>
    <property type="molecule type" value="Genomic_DNA"/>
</dbReference>
<name>A0A0F8YFW1_9ZZZZ</name>
<sequence length="112" mass="12285">MTFFDQEISFDIGHLLLLIALVGFIFFVTNRCKLSCNDKEGLAVGGSCPAGVNVQPIHWKSCRCPSCEATALDQAQTGQLYGCNPNNPYVPYSKEECDYQYRKASLHGCGVA</sequence>
<dbReference type="AlphaFoldDB" id="A0A0F8YFW1"/>
<feature type="transmembrane region" description="Helical" evidence="1">
    <location>
        <begin position="12"/>
        <end position="29"/>
    </location>
</feature>
<keyword evidence="1" id="KW-1133">Transmembrane helix</keyword>
<comment type="caution">
    <text evidence="2">The sequence shown here is derived from an EMBL/GenBank/DDBJ whole genome shotgun (WGS) entry which is preliminary data.</text>
</comment>
<accession>A0A0F8YFW1</accession>
<organism evidence="2">
    <name type="scientific">marine sediment metagenome</name>
    <dbReference type="NCBI Taxonomy" id="412755"/>
    <lineage>
        <taxon>unclassified sequences</taxon>
        <taxon>metagenomes</taxon>
        <taxon>ecological metagenomes</taxon>
    </lineage>
</organism>
<keyword evidence="1" id="KW-0812">Transmembrane</keyword>
<gene>
    <name evidence="2" type="ORF">LCGC14_2824850</name>
</gene>
<reference evidence="2" key="1">
    <citation type="journal article" date="2015" name="Nature">
        <title>Complex archaea that bridge the gap between prokaryotes and eukaryotes.</title>
        <authorList>
            <person name="Spang A."/>
            <person name="Saw J.H."/>
            <person name="Jorgensen S.L."/>
            <person name="Zaremba-Niedzwiedzka K."/>
            <person name="Martijn J."/>
            <person name="Lind A.E."/>
            <person name="van Eijk R."/>
            <person name="Schleper C."/>
            <person name="Guy L."/>
            <person name="Ettema T.J."/>
        </authorList>
    </citation>
    <scope>NUCLEOTIDE SEQUENCE</scope>
</reference>
<keyword evidence="1" id="KW-0472">Membrane</keyword>